<feature type="compositionally biased region" description="Low complexity" evidence="1">
    <location>
        <begin position="42"/>
        <end position="58"/>
    </location>
</feature>
<dbReference type="AlphaFoldDB" id="A0A5J9U1V1"/>
<dbReference type="Proteomes" id="UP000324897">
    <property type="component" value="Chromosome 7"/>
</dbReference>
<name>A0A5J9U1V1_9POAL</name>
<accession>A0A5J9U1V1</accession>
<keyword evidence="3" id="KW-1185">Reference proteome</keyword>
<dbReference type="EMBL" id="RWGY01000029">
    <property type="protein sequence ID" value="TVU17626.1"/>
    <property type="molecule type" value="Genomic_DNA"/>
</dbReference>
<comment type="caution">
    <text evidence="2">The sequence shown here is derived from an EMBL/GenBank/DDBJ whole genome shotgun (WGS) entry which is preliminary data.</text>
</comment>
<protein>
    <submittedName>
        <fullName evidence="2">Uncharacterized protein</fullName>
    </submittedName>
</protein>
<feature type="compositionally biased region" description="Basic and acidic residues" evidence="1">
    <location>
        <begin position="98"/>
        <end position="111"/>
    </location>
</feature>
<evidence type="ECO:0000313" key="2">
    <source>
        <dbReference type="EMBL" id="TVU17626.1"/>
    </source>
</evidence>
<evidence type="ECO:0000256" key="1">
    <source>
        <dbReference type="SAM" id="MobiDB-lite"/>
    </source>
</evidence>
<dbReference type="Gramene" id="TVU17626">
    <property type="protein sequence ID" value="TVU17626"/>
    <property type="gene ID" value="EJB05_33674"/>
</dbReference>
<reference evidence="2 3" key="1">
    <citation type="journal article" date="2019" name="Sci. Rep.">
        <title>A high-quality genome of Eragrostis curvula grass provides insights into Poaceae evolution and supports new strategies to enhance forage quality.</title>
        <authorList>
            <person name="Carballo J."/>
            <person name="Santos B.A.C.M."/>
            <person name="Zappacosta D."/>
            <person name="Garbus I."/>
            <person name="Selva J.P."/>
            <person name="Gallo C.A."/>
            <person name="Diaz A."/>
            <person name="Albertini E."/>
            <person name="Caccamo M."/>
            <person name="Echenique V."/>
        </authorList>
    </citation>
    <scope>NUCLEOTIDE SEQUENCE [LARGE SCALE GENOMIC DNA]</scope>
    <source>
        <strain evidence="3">cv. Victoria</strain>
        <tissue evidence="2">Leaf</tissue>
    </source>
</reference>
<gene>
    <name evidence="2" type="ORF">EJB05_33674</name>
</gene>
<feature type="region of interest" description="Disordered" evidence="1">
    <location>
        <begin position="37"/>
        <end position="111"/>
    </location>
</feature>
<proteinExistence type="predicted"/>
<organism evidence="2 3">
    <name type="scientific">Eragrostis curvula</name>
    <name type="common">weeping love grass</name>
    <dbReference type="NCBI Taxonomy" id="38414"/>
    <lineage>
        <taxon>Eukaryota</taxon>
        <taxon>Viridiplantae</taxon>
        <taxon>Streptophyta</taxon>
        <taxon>Embryophyta</taxon>
        <taxon>Tracheophyta</taxon>
        <taxon>Spermatophyta</taxon>
        <taxon>Magnoliopsida</taxon>
        <taxon>Liliopsida</taxon>
        <taxon>Poales</taxon>
        <taxon>Poaceae</taxon>
        <taxon>PACMAD clade</taxon>
        <taxon>Chloridoideae</taxon>
        <taxon>Eragrostideae</taxon>
        <taxon>Eragrostidinae</taxon>
        <taxon>Eragrostis</taxon>
    </lineage>
</organism>
<sequence length="111" mass="12077">MRQKEKKKILLSLLPLEICKGCVVVLSRDSTCRAPACDGAETSWSSSGDAASVSTSDTGLVSSRRRRGRRDELQRHVKPGATAAAPSRRLLTSPCMSRQEENESHPGIKNL</sequence>
<evidence type="ECO:0000313" key="3">
    <source>
        <dbReference type="Proteomes" id="UP000324897"/>
    </source>
</evidence>